<dbReference type="AlphaFoldDB" id="W9XYE3"/>
<keyword evidence="3" id="KW-1185">Reference proteome</keyword>
<organism evidence="2 3">
    <name type="scientific">Capronia coronata CBS 617.96</name>
    <dbReference type="NCBI Taxonomy" id="1182541"/>
    <lineage>
        <taxon>Eukaryota</taxon>
        <taxon>Fungi</taxon>
        <taxon>Dikarya</taxon>
        <taxon>Ascomycota</taxon>
        <taxon>Pezizomycotina</taxon>
        <taxon>Eurotiomycetes</taxon>
        <taxon>Chaetothyriomycetidae</taxon>
        <taxon>Chaetothyriales</taxon>
        <taxon>Herpotrichiellaceae</taxon>
        <taxon>Capronia</taxon>
    </lineage>
</organism>
<sequence length="199" mass="22562">MSSSPAPDSFWVVAAPSRNWDDIPTINVCNHEVPLPAYWKIFELLGQGQAKREVIQSVIRHSGFKTLQVVTEVVESVAQNQQLISRRSTMSNRLSIPFKKANRISIYKALKNETHWEVPIVEDTLSAAKQRERRLLNDALAIAQQKEQLNGKAMNPDERRNTASAINDEMKQVLRQHQEAESEINMAKRLTAAQKASFT</sequence>
<comment type="caution">
    <text evidence="2">The sequence shown here is derived from an EMBL/GenBank/DDBJ whole genome shotgun (WGS) entry which is preliminary data.</text>
</comment>
<gene>
    <name evidence="2" type="ORF">A1O1_05921</name>
</gene>
<dbReference type="RefSeq" id="XP_007724995.1">
    <property type="nucleotide sequence ID" value="XM_007726805.1"/>
</dbReference>
<protein>
    <submittedName>
        <fullName evidence="2">Uncharacterized protein</fullName>
    </submittedName>
</protein>
<evidence type="ECO:0000313" key="2">
    <source>
        <dbReference type="EMBL" id="EXJ85557.1"/>
    </source>
</evidence>
<dbReference type="eggNOG" id="ENOG502T5RN">
    <property type="taxonomic scope" value="Eukaryota"/>
</dbReference>
<evidence type="ECO:0000256" key="1">
    <source>
        <dbReference type="SAM" id="Coils"/>
    </source>
</evidence>
<dbReference type="GeneID" id="19160794"/>
<name>W9XYE3_9EURO</name>
<dbReference type="EMBL" id="AMWN01000005">
    <property type="protein sequence ID" value="EXJ85557.1"/>
    <property type="molecule type" value="Genomic_DNA"/>
</dbReference>
<dbReference type="HOGENOM" id="CLU_1372044_0_0_1"/>
<dbReference type="Proteomes" id="UP000019484">
    <property type="component" value="Unassembled WGS sequence"/>
</dbReference>
<evidence type="ECO:0000313" key="3">
    <source>
        <dbReference type="Proteomes" id="UP000019484"/>
    </source>
</evidence>
<keyword evidence="1" id="KW-0175">Coiled coil</keyword>
<dbReference type="OrthoDB" id="4143537at2759"/>
<accession>W9XYE3</accession>
<feature type="coiled-coil region" evidence="1">
    <location>
        <begin position="163"/>
        <end position="190"/>
    </location>
</feature>
<reference evidence="2 3" key="1">
    <citation type="submission" date="2013-03" db="EMBL/GenBank/DDBJ databases">
        <title>The Genome Sequence of Capronia coronata CBS 617.96.</title>
        <authorList>
            <consortium name="The Broad Institute Genomics Platform"/>
            <person name="Cuomo C."/>
            <person name="de Hoog S."/>
            <person name="Gorbushina A."/>
            <person name="Walker B."/>
            <person name="Young S.K."/>
            <person name="Zeng Q."/>
            <person name="Gargeya S."/>
            <person name="Fitzgerald M."/>
            <person name="Haas B."/>
            <person name="Abouelleil A."/>
            <person name="Allen A.W."/>
            <person name="Alvarado L."/>
            <person name="Arachchi H.M."/>
            <person name="Berlin A.M."/>
            <person name="Chapman S.B."/>
            <person name="Gainer-Dewar J."/>
            <person name="Goldberg J."/>
            <person name="Griggs A."/>
            <person name="Gujja S."/>
            <person name="Hansen M."/>
            <person name="Howarth C."/>
            <person name="Imamovic A."/>
            <person name="Ireland A."/>
            <person name="Larimer J."/>
            <person name="McCowan C."/>
            <person name="Murphy C."/>
            <person name="Pearson M."/>
            <person name="Poon T.W."/>
            <person name="Priest M."/>
            <person name="Roberts A."/>
            <person name="Saif S."/>
            <person name="Shea T."/>
            <person name="Sisk P."/>
            <person name="Sykes S."/>
            <person name="Wortman J."/>
            <person name="Nusbaum C."/>
            <person name="Birren B."/>
        </authorList>
    </citation>
    <scope>NUCLEOTIDE SEQUENCE [LARGE SCALE GENOMIC DNA]</scope>
    <source>
        <strain evidence="2 3">CBS 617.96</strain>
    </source>
</reference>
<proteinExistence type="predicted"/>